<dbReference type="OrthoDB" id="2285840at2759"/>
<dbReference type="Proteomes" id="UP000027586">
    <property type="component" value="Unassembled WGS sequence"/>
</dbReference>
<protein>
    <recommendedName>
        <fullName evidence="3">Heterokaryon incompatibility domain-containing protein</fullName>
    </recommendedName>
</protein>
<keyword evidence="2" id="KW-1185">Reference proteome</keyword>
<accession>A0A068SF59</accession>
<proteinExistence type="predicted"/>
<dbReference type="PANTHER" id="PTHR24148">
    <property type="entry name" value="ANKYRIN REPEAT DOMAIN-CONTAINING PROTEIN 39 HOMOLOG-RELATED"/>
    <property type="match status" value="1"/>
</dbReference>
<dbReference type="EMBL" id="CBTN010000115">
    <property type="protein sequence ID" value="CDH60924.1"/>
    <property type="molecule type" value="Genomic_DNA"/>
</dbReference>
<sequence length="227" mass="26998">MPYFGQIYKQYPRLLVDLFTFMQSKWWTRVWTLQEMALPFGEVRFMSETDTERCQRNTITMDDLINSCANALGAMYYDRHAFREFPSDHMVRESLECWIIETSKAREFGKHRAVKGVERLVNLFSSFSFSFRRCYDPVDYVYGVLGLLQIKISRMTDPTAVWQRFLYELDNYLEDFKGTEFPVFGGFFTKAICGIDGSAYEVRLEDVRNMREVYEVIISYEYILHDD</sequence>
<organism evidence="1 2">
    <name type="scientific">Lichtheimia corymbifera JMRC:FSU:9682</name>
    <dbReference type="NCBI Taxonomy" id="1263082"/>
    <lineage>
        <taxon>Eukaryota</taxon>
        <taxon>Fungi</taxon>
        <taxon>Fungi incertae sedis</taxon>
        <taxon>Mucoromycota</taxon>
        <taxon>Mucoromycotina</taxon>
        <taxon>Mucoromycetes</taxon>
        <taxon>Mucorales</taxon>
        <taxon>Lichtheimiaceae</taxon>
        <taxon>Lichtheimia</taxon>
    </lineage>
</organism>
<dbReference type="VEuPathDB" id="FungiDB:LCOR_11701.1"/>
<name>A0A068SF59_9FUNG</name>
<evidence type="ECO:0000313" key="2">
    <source>
        <dbReference type="Proteomes" id="UP000027586"/>
    </source>
</evidence>
<dbReference type="PANTHER" id="PTHR24148:SF77">
    <property type="entry name" value="HETEROKARYON INCOMPATIBILITY DOMAIN-CONTAINING PROTEIN"/>
    <property type="match status" value="1"/>
</dbReference>
<dbReference type="STRING" id="1263082.A0A068SF59"/>
<dbReference type="InterPro" id="IPR052895">
    <property type="entry name" value="HetReg/Transcr_Mod"/>
</dbReference>
<comment type="caution">
    <text evidence="1">The sequence shown here is derived from an EMBL/GenBank/DDBJ whole genome shotgun (WGS) entry which is preliminary data.</text>
</comment>
<evidence type="ECO:0008006" key="3">
    <source>
        <dbReference type="Google" id="ProtNLM"/>
    </source>
</evidence>
<evidence type="ECO:0000313" key="1">
    <source>
        <dbReference type="EMBL" id="CDH60924.1"/>
    </source>
</evidence>
<gene>
    <name evidence="1" type="ORF">LCOR_11701.1</name>
</gene>
<reference evidence="1" key="1">
    <citation type="submission" date="2013-08" db="EMBL/GenBank/DDBJ databases">
        <title>Gene expansion shapes genome architecture in the human pathogen Lichtheimia corymbifera: an evolutionary genomics analysis in the ancient terrestrial Mucorales (Mucoromycotina).</title>
        <authorList>
            <person name="Schwartze V.U."/>
            <person name="Winter S."/>
            <person name="Shelest E."/>
            <person name="Marcet-Houben M."/>
            <person name="Horn F."/>
            <person name="Wehner S."/>
            <person name="Hoffmann K."/>
            <person name="Riege K."/>
            <person name="Sammeth M."/>
            <person name="Nowrousian M."/>
            <person name="Valiante V."/>
            <person name="Linde J."/>
            <person name="Jacobsen I.D."/>
            <person name="Marz M."/>
            <person name="Brakhage A.A."/>
            <person name="Gabaldon T."/>
            <person name="Bocker S."/>
            <person name="Voigt K."/>
        </authorList>
    </citation>
    <scope>NUCLEOTIDE SEQUENCE [LARGE SCALE GENOMIC DNA]</scope>
    <source>
        <strain evidence="1">FSU 9682</strain>
    </source>
</reference>
<dbReference type="AlphaFoldDB" id="A0A068SF59"/>